<dbReference type="Gene3D" id="3.40.220.10">
    <property type="entry name" value="Leucine Aminopeptidase, subunit E, domain 1"/>
    <property type="match status" value="1"/>
</dbReference>
<dbReference type="InterPro" id="IPR002589">
    <property type="entry name" value="Macro_dom"/>
</dbReference>
<dbReference type="SUPFAM" id="SSF52087">
    <property type="entry name" value="CRAL/TRIO domain"/>
    <property type="match status" value="1"/>
</dbReference>
<keyword evidence="2" id="KW-1133">Transmembrane helix</keyword>
<evidence type="ECO:0000313" key="6">
    <source>
        <dbReference type="Proteomes" id="UP000887013"/>
    </source>
</evidence>
<protein>
    <submittedName>
        <fullName evidence="5">Protein GDAP2 homolog</fullName>
    </submittedName>
</protein>
<dbReference type="Proteomes" id="UP000887013">
    <property type="component" value="Unassembled WGS sequence"/>
</dbReference>
<evidence type="ECO:0000259" key="4">
    <source>
        <dbReference type="PROSITE" id="PS51154"/>
    </source>
</evidence>
<keyword evidence="2" id="KW-0812">Transmembrane</keyword>
<dbReference type="InterPro" id="IPR043472">
    <property type="entry name" value="Macro_dom-like"/>
</dbReference>
<dbReference type="OrthoDB" id="365077at2759"/>
<dbReference type="PROSITE" id="PS51154">
    <property type="entry name" value="MACRO"/>
    <property type="match status" value="1"/>
</dbReference>
<dbReference type="Gene3D" id="3.40.525.10">
    <property type="entry name" value="CRAL-TRIO lipid binding domain"/>
    <property type="match status" value="1"/>
</dbReference>
<proteinExistence type="inferred from homology"/>
<dbReference type="InterPro" id="IPR001251">
    <property type="entry name" value="CRAL-TRIO_dom"/>
</dbReference>
<comment type="similarity">
    <text evidence="1">Belongs to the GDAP2 family.</text>
</comment>
<dbReference type="Pfam" id="PF01661">
    <property type="entry name" value="Macro"/>
    <property type="match status" value="1"/>
</dbReference>
<evidence type="ECO:0000259" key="3">
    <source>
        <dbReference type="PROSITE" id="PS50191"/>
    </source>
</evidence>
<evidence type="ECO:0000256" key="2">
    <source>
        <dbReference type="SAM" id="Phobius"/>
    </source>
</evidence>
<dbReference type="PANTHER" id="PTHR11106:SF72">
    <property type="entry name" value="GANGLIOSIDE-INDUCED DIFFERENTIATION-ASSOCIATED PROTEIN 2"/>
    <property type="match status" value="1"/>
</dbReference>
<dbReference type="CDD" id="cd02905">
    <property type="entry name" value="Macro_GDAP2-like"/>
    <property type="match status" value="1"/>
</dbReference>
<keyword evidence="2" id="KW-0472">Membrane</keyword>
<accession>A0A8X6MB93</accession>
<dbReference type="SMART" id="SM00506">
    <property type="entry name" value="A1pp"/>
    <property type="match status" value="1"/>
</dbReference>
<dbReference type="Pfam" id="PF13716">
    <property type="entry name" value="CRAL_TRIO_2"/>
    <property type="match status" value="1"/>
</dbReference>
<dbReference type="PANTHER" id="PTHR11106">
    <property type="entry name" value="GANGLIOSIDE INDUCED DIFFERENTIATION ASSOCIATED PROTEIN 2-RELATED"/>
    <property type="match status" value="1"/>
</dbReference>
<feature type="domain" description="CRAL-TRIO" evidence="3">
    <location>
        <begin position="380"/>
        <end position="537"/>
    </location>
</feature>
<organism evidence="5 6">
    <name type="scientific">Nephila pilipes</name>
    <name type="common">Giant wood spider</name>
    <name type="synonym">Nephila maculata</name>
    <dbReference type="NCBI Taxonomy" id="299642"/>
    <lineage>
        <taxon>Eukaryota</taxon>
        <taxon>Metazoa</taxon>
        <taxon>Ecdysozoa</taxon>
        <taxon>Arthropoda</taxon>
        <taxon>Chelicerata</taxon>
        <taxon>Arachnida</taxon>
        <taxon>Araneae</taxon>
        <taxon>Araneomorphae</taxon>
        <taxon>Entelegynae</taxon>
        <taxon>Araneoidea</taxon>
        <taxon>Nephilidae</taxon>
        <taxon>Nephila</taxon>
    </lineage>
</organism>
<feature type="domain" description="Macro" evidence="4">
    <location>
        <begin position="94"/>
        <end position="275"/>
    </location>
</feature>
<evidence type="ECO:0000313" key="5">
    <source>
        <dbReference type="EMBL" id="GFS38030.1"/>
    </source>
</evidence>
<dbReference type="EMBL" id="BMAW01043181">
    <property type="protein sequence ID" value="GFS38030.1"/>
    <property type="molecule type" value="Genomic_DNA"/>
</dbReference>
<feature type="transmembrane region" description="Helical" evidence="2">
    <location>
        <begin position="21"/>
        <end position="41"/>
    </location>
</feature>
<keyword evidence="6" id="KW-1185">Reference proteome</keyword>
<dbReference type="InterPro" id="IPR035793">
    <property type="entry name" value="Macro_GDAP2"/>
</dbReference>
<reference evidence="5" key="1">
    <citation type="submission" date="2020-08" db="EMBL/GenBank/DDBJ databases">
        <title>Multicomponent nature underlies the extraordinary mechanical properties of spider dragline silk.</title>
        <authorList>
            <person name="Kono N."/>
            <person name="Nakamura H."/>
            <person name="Mori M."/>
            <person name="Yoshida Y."/>
            <person name="Ohtoshi R."/>
            <person name="Malay A.D."/>
            <person name="Moran D.A.P."/>
            <person name="Tomita M."/>
            <person name="Numata K."/>
            <person name="Arakawa K."/>
        </authorList>
    </citation>
    <scope>NUCLEOTIDE SEQUENCE</scope>
</reference>
<gene>
    <name evidence="5" type="primary">gdap2</name>
    <name evidence="5" type="ORF">NPIL_433851</name>
</gene>
<dbReference type="CDD" id="cd00170">
    <property type="entry name" value="SEC14"/>
    <property type="match status" value="1"/>
</dbReference>
<evidence type="ECO:0000256" key="1">
    <source>
        <dbReference type="ARBA" id="ARBA00008355"/>
    </source>
</evidence>
<dbReference type="AlphaFoldDB" id="A0A8X6MB93"/>
<sequence length="548" mass="63014">MGEKGTHRVVHLCGQKTSFKAFKICLIFSDLFSFLLQIQFWTTKLEQYLSIKMDPLGVAPEIVDASSIKPWSEINPRDLPDSSNFGNQEKVHDTSPFPFDPKINSKVALWAGDICSLRIQVIVHSTNEALTDRSPLNDRLLNKAGPLLKEDLVLNVKACRTGEAKMTKGYNLPARYVIHTVGPKFNVKYQTAAESALFSCYFKVLQLVKEHNLGQVGLCVINSLRRNYPPHEGAHIALRTVRRFLEKYGPAFDLIVFAVEDVDVGIYELLMPLYYPRSKEEEEYALYYLPKDIGGENGEAYIPERQMRIVERPFAVEEIEESVDLAAQLQSSVCIGKTPFAKMHGDLDRHRTVSHKYSSEGLASEVQRKTKYERLLRKARNEDLRSIANLGCLYRSGEDRYGRPVVVFIGQRFKVNQVDINKAVMYMILTLDSIVQKDYVVVYFHTLTTSENNPSLTFLRDVYSILEYKYKKNLRTFYIVHPTFWSRLMCWWFTTFTASSIKSKVQLLGGIEYLYYLIPPDQLEIPSFILDHDYRVNGVRYCQPPQQA</sequence>
<comment type="caution">
    <text evidence="5">The sequence shown here is derived from an EMBL/GenBank/DDBJ whole genome shotgun (WGS) entry which is preliminary data.</text>
</comment>
<dbReference type="SMART" id="SM00516">
    <property type="entry name" value="SEC14"/>
    <property type="match status" value="1"/>
</dbReference>
<dbReference type="PROSITE" id="PS50191">
    <property type="entry name" value="CRAL_TRIO"/>
    <property type="match status" value="1"/>
</dbReference>
<dbReference type="SUPFAM" id="SSF52949">
    <property type="entry name" value="Macro domain-like"/>
    <property type="match status" value="1"/>
</dbReference>
<name>A0A8X6MB93_NEPPI</name>
<dbReference type="InterPro" id="IPR036865">
    <property type="entry name" value="CRAL-TRIO_dom_sf"/>
</dbReference>